<evidence type="ECO:0000313" key="2">
    <source>
        <dbReference type="Proteomes" id="UP000694892"/>
    </source>
</evidence>
<sequence>MKMFTKVGPENSRFWISTLMPASSISFSSIPESVESEFTLDSDCDSLPDLPSFFSTKKVTSDTSAWTTESTRL</sequence>
<evidence type="ECO:0000313" key="1">
    <source>
        <dbReference type="EMBL" id="OCT62281.1"/>
    </source>
</evidence>
<dbReference type="Proteomes" id="UP000694892">
    <property type="component" value="Chromosome 9_10L"/>
</dbReference>
<dbReference type="AlphaFoldDB" id="A0A974H2S2"/>
<dbReference type="EMBL" id="CM004482">
    <property type="protein sequence ID" value="OCT62281.1"/>
    <property type="molecule type" value="Genomic_DNA"/>
</dbReference>
<reference evidence="2" key="1">
    <citation type="journal article" date="2016" name="Nature">
        <title>Genome evolution in the allotetraploid frog Xenopus laevis.</title>
        <authorList>
            <person name="Session A.M."/>
            <person name="Uno Y."/>
            <person name="Kwon T."/>
            <person name="Chapman J.A."/>
            <person name="Toyoda A."/>
            <person name="Takahashi S."/>
            <person name="Fukui A."/>
            <person name="Hikosaka A."/>
            <person name="Suzuki A."/>
            <person name="Kondo M."/>
            <person name="van Heeringen S.J."/>
            <person name="Quigley I."/>
            <person name="Heinz S."/>
            <person name="Ogino H."/>
            <person name="Ochi H."/>
            <person name="Hellsten U."/>
            <person name="Lyons J.B."/>
            <person name="Simakov O."/>
            <person name="Putnam N."/>
            <person name="Stites J."/>
            <person name="Kuroki Y."/>
            <person name="Tanaka T."/>
            <person name="Michiue T."/>
            <person name="Watanabe M."/>
            <person name="Bogdanovic O."/>
            <person name="Lister R."/>
            <person name="Georgiou G."/>
            <person name="Paranjpe S.S."/>
            <person name="van Kruijsbergen I."/>
            <person name="Shu S."/>
            <person name="Carlson J."/>
            <person name="Kinoshita T."/>
            <person name="Ohta Y."/>
            <person name="Mawaribuchi S."/>
            <person name="Jenkins J."/>
            <person name="Grimwood J."/>
            <person name="Schmutz J."/>
            <person name="Mitros T."/>
            <person name="Mozaffari S.V."/>
            <person name="Suzuki Y."/>
            <person name="Haramoto Y."/>
            <person name="Yamamoto T.S."/>
            <person name="Takagi C."/>
            <person name="Heald R."/>
            <person name="Miller K."/>
            <person name="Haudenschild C."/>
            <person name="Kitzman J."/>
            <person name="Nakayama T."/>
            <person name="Izutsu Y."/>
            <person name="Robert J."/>
            <person name="Fortriede J."/>
            <person name="Burns K."/>
            <person name="Lotay V."/>
            <person name="Karimi K."/>
            <person name="Yasuoka Y."/>
            <person name="Dichmann D.S."/>
            <person name="Flajnik M.F."/>
            <person name="Houston D.W."/>
            <person name="Shendure J."/>
            <person name="DuPasquier L."/>
            <person name="Vize P.D."/>
            <person name="Zorn A.M."/>
            <person name="Ito M."/>
            <person name="Marcotte E.M."/>
            <person name="Wallingford J.B."/>
            <person name="Ito Y."/>
            <person name="Asashima M."/>
            <person name="Ueno N."/>
            <person name="Matsuda Y."/>
            <person name="Veenstra G.J."/>
            <person name="Fujiyama A."/>
            <person name="Harland R.M."/>
            <person name="Taira M."/>
            <person name="Rokhsar D.S."/>
        </authorList>
    </citation>
    <scope>NUCLEOTIDE SEQUENCE [LARGE SCALE GENOMIC DNA]</scope>
    <source>
        <strain evidence="2">J</strain>
    </source>
</reference>
<accession>A0A974H2S2</accession>
<protein>
    <submittedName>
        <fullName evidence="1">Uncharacterized protein</fullName>
    </submittedName>
</protein>
<gene>
    <name evidence="1" type="ORF">XELAEV_18043365mg</name>
</gene>
<organism evidence="1 2">
    <name type="scientific">Xenopus laevis</name>
    <name type="common">African clawed frog</name>
    <dbReference type="NCBI Taxonomy" id="8355"/>
    <lineage>
        <taxon>Eukaryota</taxon>
        <taxon>Metazoa</taxon>
        <taxon>Chordata</taxon>
        <taxon>Craniata</taxon>
        <taxon>Vertebrata</taxon>
        <taxon>Euteleostomi</taxon>
        <taxon>Amphibia</taxon>
        <taxon>Batrachia</taxon>
        <taxon>Anura</taxon>
        <taxon>Pipoidea</taxon>
        <taxon>Pipidae</taxon>
        <taxon>Xenopodinae</taxon>
        <taxon>Xenopus</taxon>
        <taxon>Xenopus</taxon>
    </lineage>
</organism>
<proteinExistence type="predicted"/>
<name>A0A974H2S2_XENLA</name>